<dbReference type="PROSITE" id="PS00065">
    <property type="entry name" value="D_2_HYDROXYACID_DH_1"/>
    <property type="match status" value="1"/>
</dbReference>
<dbReference type="CDD" id="cd12168">
    <property type="entry name" value="Mand_dh_like"/>
    <property type="match status" value="1"/>
</dbReference>
<dbReference type="InterPro" id="IPR036291">
    <property type="entry name" value="NAD(P)-bd_dom_sf"/>
</dbReference>
<dbReference type="GO" id="GO:0051287">
    <property type="term" value="F:NAD binding"/>
    <property type="evidence" value="ECO:0007669"/>
    <property type="project" value="InterPro"/>
</dbReference>
<dbReference type="PANTHER" id="PTHR10996:SF269">
    <property type="entry name" value="HYPOTHETICAL D-ISOMER SPECIFIC 2-HYDROXYACID DEHYDROGENASE (EUROFUNG)"/>
    <property type="match status" value="1"/>
</dbReference>
<dbReference type="InterPro" id="IPR029752">
    <property type="entry name" value="D-isomer_DH_CS1"/>
</dbReference>
<dbReference type="GO" id="GO:0030267">
    <property type="term" value="F:glyoxylate reductase (NADPH) activity"/>
    <property type="evidence" value="ECO:0007669"/>
    <property type="project" value="TreeGrafter"/>
</dbReference>
<accession>A0A9Q9U4A7</accession>
<name>A0A9Q9U4A7_FUSFU</name>
<dbReference type="FunFam" id="3.40.50.720:FF:000026">
    <property type="entry name" value="Glyoxylate/hydroxypyruvate reductase B"/>
    <property type="match status" value="1"/>
</dbReference>
<reference evidence="6" key="1">
    <citation type="submission" date="2019-05" db="EMBL/GenBank/DDBJ databases">
        <authorList>
            <person name="Piombo E."/>
        </authorList>
    </citation>
    <scope>NUCLEOTIDE SEQUENCE</scope>
    <source>
        <strain evidence="6">C2S</strain>
    </source>
</reference>
<dbReference type="PROSITE" id="PS00670">
    <property type="entry name" value="D_2_HYDROXYACID_DH_2"/>
    <property type="match status" value="1"/>
</dbReference>
<sequence>MQTSKPLILFFSPVRHAKAAFEELHEVARVELVTSSNRQEFFKDVEDKDIQVIYRTSASGAVAGNFDVEFIQHLPSSCKFICHNGAGELISPHSIENDIANSLSGYDQIDVKACADRGITLTYAPDPVTNATADLALWLLLGSLRQLNPSLGSLRRGNFKKGIDFGRDPQGKVLGILGMGRIGRALKSRCDPFGIITHYHNRSELPPQQAAGAKYVSFEKLLSESDIISIHVPLNTATRHLIGAQEISKMKDGVIIVNTARGAVIDEDALAEALDSGKVASVGLDVYEHEPQINERLLKNERALLVPHLGTHTVETLTKMEVCAMENARRAVLGEPLLTPVPEHAGLQPTIS</sequence>
<dbReference type="PANTHER" id="PTHR10996">
    <property type="entry name" value="2-HYDROXYACID DEHYDROGENASE-RELATED"/>
    <property type="match status" value="1"/>
</dbReference>
<dbReference type="Pfam" id="PF02826">
    <property type="entry name" value="2-Hacid_dh_C"/>
    <property type="match status" value="1"/>
</dbReference>
<dbReference type="GO" id="GO:0005829">
    <property type="term" value="C:cytosol"/>
    <property type="evidence" value="ECO:0007669"/>
    <property type="project" value="TreeGrafter"/>
</dbReference>
<organism evidence="6 7">
    <name type="scientific">Fusarium fujikuroi</name>
    <name type="common">Bakanae and foot rot disease fungus</name>
    <name type="synonym">Gibberella fujikuroi</name>
    <dbReference type="NCBI Taxonomy" id="5127"/>
    <lineage>
        <taxon>Eukaryota</taxon>
        <taxon>Fungi</taxon>
        <taxon>Dikarya</taxon>
        <taxon>Ascomycota</taxon>
        <taxon>Pezizomycotina</taxon>
        <taxon>Sordariomycetes</taxon>
        <taxon>Hypocreomycetidae</taxon>
        <taxon>Hypocreales</taxon>
        <taxon>Nectriaceae</taxon>
        <taxon>Fusarium</taxon>
        <taxon>Fusarium fujikuroi species complex</taxon>
    </lineage>
</organism>
<feature type="domain" description="D-isomer specific 2-hydroxyacid dehydrogenase catalytic" evidence="4">
    <location>
        <begin position="99"/>
        <end position="341"/>
    </location>
</feature>
<dbReference type="Gene3D" id="3.40.50.720">
    <property type="entry name" value="NAD(P)-binding Rossmann-like Domain"/>
    <property type="match status" value="2"/>
</dbReference>
<dbReference type="GO" id="GO:0016618">
    <property type="term" value="F:hydroxypyruvate reductase [NAD(P)H] activity"/>
    <property type="evidence" value="ECO:0007669"/>
    <property type="project" value="TreeGrafter"/>
</dbReference>
<dbReference type="AlphaFoldDB" id="A0A9Q9U4A7"/>
<feature type="domain" description="D-isomer specific 2-hydroxyacid dehydrogenase NAD-binding" evidence="5">
    <location>
        <begin position="137"/>
        <end position="310"/>
    </location>
</feature>
<protein>
    <recommendedName>
        <fullName evidence="8">Glyoxylate/hydroxypyruvate reductase (D-isomer-specific 2-hydroxy acid dehydrogenase superfamily)</fullName>
    </recommendedName>
</protein>
<dbReference type="Pfam" id="PF00389">
    <property type="entry name" value="2-Hacid_dh"/>
    <property type="match status" value="1"/>
</dbReference>
<evidence type="ECO:0008006" key="8">
    <source>
        <dbReference type="Google" id="ProtNLM"/>
    </source>
</evidence>
<dbReference type="SUPFAM" id="SSF51735">
    <property type="entry name" value="NAD(P)-binding Rossmann-fold domains"/>
    <property type="match status" value="1"/>
</dbReference>
<evidence type="ECO:0000256" key="1">
    <source>
        <dbReference type="ARBA" id="ARBA00005854"/>
    </source>
</evidence>
<dbReference type="InterPro" id="IPR050223">
    <property type="entry name" value="D-isomer_2-hydroxyacid_DH"/>
</dbReference>
<evidence type="ECO:0000259" key="5">
    <source>
        <dbReference type="Pfam" id="PF02826"/>
    </source>
</evidence>
<gene>
    <name evidence="6" type="ORF">C2S_3251</name>
</gene>
<dbReference type="InterPro" id="IPR006140">
    <property type="entry name" value="D-isomer_DH_NAD-bd"/>
</dbReference>
<dbReference type="EMBL" id="CABFJX010000002">
    <property type="protein sequence ID" value="VTT56539.1"/>
    <property type="molecule type" value="Genomic_DNA"/>
</dbReference>
<dbReference type="InterPro" id="IPR029753">
    <property type="entry name" value="D-isomer_DH_CS"/>
</dbReference>
<keyword evidence="2 3" id="KW-0560">Oxidoreductase</keyword>
<comment type="similarity">
    <text evidence="1 3">Belongs to the D-isomer specific 2-hydroxyacid dehydrogenase family.</text>
</comment>
<evidence type="ECO:0000256" key="2">
    <source>
        <dbReference type="ARBA" id="ARBA00023002"/>
    </source>
</evidence>
<dbReference type="Proteomes" id="UP000760494">
    <property type="component" value="Unassembled WGS sequence"/>
</dbReference>
<dbReference type="InterPro" id="IPR006139">
    <property type="entry name" value="D-isomer_2_OHA_DH_cat_dom"/>
</dbReference>
<dbReference type="PROSITE" id="PS00671">
    <property type="entry name" value="D_2_HYDROXYACID_DH_3"/>
    <property type="match status" value="1"/>
</dbReference>
<proteinExistence type="inferred from homology"/>
<comment type="caution">
    <text evidence="6">The sequence shown here is derived from an EMBL/GenBank/DDBJ whole genome shotgun (WGS) entry which is preliminary data.</text>
</comment>
<evidence type="ECO:0000313" key="7">
    <source>
        <dbReference type="Proteomes" id="UP000760494"/>
    </source>
</evidence>
<evidence type="ECO:0000256" key="3">
    <source>
        <dbReference type="RuleBase" id="RU003719"/>
    </source>
</evidence>
<evidence type="ECO:0000313" key="6">
    <source>
        <dbReference type="EMBL" id="VTT56539.1"/>
    </source>
</evidence>
<evidence type="ECO:0000259" key="4">
    <source>
        <dbReference type="Pfam" id="PF00389"/>
    </source>
</evidence>